<keyword evidence="1" id="KW-0444">Lipid biosynthesis</keyword>
<dbReference type="OrthoDB" id="3649325at2759"/>
<evidence type="ECO:0000256" key="3">
    <source>
        <dbReference type="ARBA" id="ARBA00038211"/>
    </source>
</evidence>
<protein>
    <submittedName>
        <fullName evidence="6">Secreted protein</fullName>
    </submittedName>
</protein>
<dbReference type="Proteomes" id="UP000050761">
    <property type="component" value="Unassembled WGS sequence"/>
</dbReference>
<reference evidence="4 5" key="1">
    <citation type="submission" date="2018-11" db="EMBL/GenBank/DDBJ databases">
        <authorList>
            <consortium name="Pathogen Informatics"/>
        </authorList>
    </citation>
    <scope>NUCLEOTIDE SEQUENCE [LARGE SCALE GENOMIC DNA]</scope>
</reference>
<gene>
    <name evidence="4" type="ORF">HPBE_LOCUS6609</name>
</gene>
<comment type="similarity">
    <text evidence="3">Belongs to the choline/ethanolamine kinase family.</text>
</comment>
<name>A0A183FIA7_HELPZ</name>
<dbReference type="AlphaFoldDB" id="A0A183FIA7"/>
<dbReference type="EMBL" id="UZAH01025702">
    <property type="protein sequence ID" value="VDO68998.1"/>
    <property type="molecule type" value="Genomic_DNA"/>
</dbReference>
<proteinExistence type="inferred from homology"/>
<keyword evidence="2" id="KW-1208">Phospholipid metabolism</keyword>
<sequence>MLCRLSRYLFVYSQVLLRVYFNPETENHLVAESVIFTLLSERHLGPKLYGIFSGGRLEEYIPVSYRRRCRLSRAPGSWFGFPTETKQAFHPSGVG</sequence>
<dbReference type="GO" id="GO:0004103">
    <property type="term" value="F:choline kinase activity"/>
    <property type="evidence" value="ECO:0007669"/>
    <property type="project" value="TreeGrafter"/>
</dbReference>
<keyword evidence="1" id="KW-0594">Phospholipid biosynthesis</keyword>
<dbReference type="GO" id="GO:0005737">
    <property type="term" value="C:cytoplasm"/>
    <property type="evidence" value="ECO:0007669"/>
    <property type="project" value="TreeGrafter"/>
</dbReference>
<evidence type="ECO:0000256" key="1">
    <source>
        <dbReference type="ARBA" id="ARBA00023209"/>
    </source>
</evidence>
<dbReference type="Gene3D" id="3.30.200.20">
    <property type="entry name" value="Phosphorylase Kinase, domain 1"/>
    <property type="match status" value="1"/>
</dbReference>
<dbReference type="Pfam" id="PF01633">
    <property type="entry name" value="Choline_kinase"/>
    <property type="match status" value="1"/>
</dbReference>
<dbReference type="WBParaSite" id="HPBE_0000660801-mRNA-1">
    <property type="protein sequence ID" value="HPBE_0000660801-mRNA-1"/>
    <property type="gene ID" value="HPBE_0000660801"/>
</dbReference>
<organism evidence="5 6">
    <name type="scientific">Heligmosomoides polygyrus</name>
    <name type="common">Parasitic roundworm</name>
    <dbReference type="NCBI Taxonomy" id="6339"/>
    <lineage>
        <taxon>Eukaryota</taxon>
        <taxon>Metazoa</taxon>
        <taxon>Ecdysozoa</taxon>
        <taxon>Nematoda</taxon>
        <taxon>Chromadorea</taxon>
        <taxon>Rhabditida</taxon>
        <taxon>Rhabditina</taxon>
        <taxon>Rhabditomorpha</taxon>
        <taxon>Strongyloidea</taxon>
        <taxon>Heligmosomidae</taxon>
        <taxon>Heligmosomoides</taxon>
    </lineage>
</organism>
<dbReference type="PANTHER" id="PTHR22603:SF98">
    <property type="entry name" value="CHOLINE KINASE A2"/>
    <property type="match status" value="1"/>
</dbReference>
<evidence type="ECO:0000313" key="5">
    <source>
        <dbReference type="Proteomes" id="UP000050761"/>
    </source>
</evidence>
<evidence type="ECO:0000313" key="4">
    <source>
        <dbReference type="EMBL" id="VDO68998.1"/>
    </source>
</evidence>
<evidence type="ECO:0000313" key="6">
    <source>
        <dbReference type="WBParaSite" id="HPBE_0000660801-mRNA-1"/>
    </source>
</evidence>
<dbReference type="InterPro" id="IPR011009">
    <property type="entry name" value="Kinase-like_dom_sf"/>
</dbReference>
<dbReference type="PANTHER" id="PTHR22603">
    <property type="entry name" value="CHOLINE/ETHANOALAMINE KINASE"/>
    <property type="match status" value="1"/>
</dbReference>
<accession>A0A183FIA7</accession>
<dbReference type="SUPFAM" id="SSF56112">
    <property type="entry name" value="Protein kinase-like (PK-like)"/>
    <property type="match status" value="1"/>
</dbReference>
<reference evidence="6" key="2">
    <citation type="submission" date="2019-09" db="UniProtKB">
        <authorList>
            <consortium name="WormBaseParasite"/>
        </authorList>
    </citation>
    <scope>IDENTIFICATION</scope>
</reference>
<dbReference type="GO" id="GO:0004305">
    <property type="term" value="F:ethanolamine kinase activity"/>
    <property type="evidence" value="ECO:0007669"/>
    <property type="project" value="TreeGrafter"/>
</dbReference>
<accession>A0A3P8AWU7</accession>
<dbReference type="GO" id="GO:0006646">
    <property type="term" value="P:phosphatidylethanolamine biosynthetic process"/>
    <property type="evidence" value="ECO:0007669"/>
    <property type="project" value="TreeGrafter"/>
</dbReference>
<evidence type="ECO:0000256" key="2">
    <source>
        <dbReference type="ARBA" id="ARBA00023264"/>
    </source>
</evidence>
<keyword evidence="5" id="KW-1185">Reference proteome</keyword>
<keyword evidence="1" id="KW-0443">Lipid metabolism</keyword>